<dbReference type="PANTHER" id="PTHR10334">
    <property type="entry name" value="CYSTEINE-RICH SECRETORY PROTEIN-RELATED"/>
    <property type="match status" value="1"/>
</dbReference>
<dbReference type="InterPro" id="IPR018244">
    <property type="entry name" value="Allrgn_V5/Tpx1_CS"/>
</dbReference>
<gene>
    <name evidence="2" type="ORF">KY084_12590</name>
</gene>
<dbReference type="GO" id="GO:0006508">
    <property type="term" value="P:proteolysis"/>
    <property type="evidence" value="ECO:0007669"/>
    <property type="project" value="UniProtKB-KW"/>
</dbReference>
<dbReference type="PROSITE" id="PS01010">
    <property type="entry name" value="CRISP_2"/>
    <property type="match status" value="1"/>
</dbReference>
<dbReference type="InterPro" id="IPR014044">
    <property type="entry name" value="CAP_dom"/>
</dbReference>
<feature type="domain" description="SCP" evidence="1">
    <location>
        <begin position="53"/>
        <end position="193"/>
    </location>
</feature>
<evidence type="ECO:0000313" key="3">
    <source>
        <dbReference type="Proteomes" id="UP001197214"/>
    </source>
</evidence>
<dbReference type="EMBL" id="JAHWZX010000012">
    <property type="protein sequence ID" value="MBW4331708.1"/>
    <property type="molecule type" value="Genomic_DNA"/>
</dbReference>
<dbReference type="Proteomes" id="UP001197214">
    <property type="component" value="Unassembled WGS sequence"/>
</dbReference>
<dbReference type="SMART" id="SM00198">
    <property type="entry name" value="SCP"/>
    <property type="match status" value="1"/>
</dbReference>
<dbReference type="GO" id="GO:0008233">
    <property type="term" value="F:peptidase activity"/>
    <property type="evidence" value="ECO:0007669"/>
    <property type="project" value="UniProtKB-KW"/>
</dbReference>
<protein>
    <submittedName>
        <fullName evidence="2">Serine protease</fullName>
    </submittedName>
</protein>
<sequence>MAVEVVFRKAMIGVLLMLAACVPQSGDAPQSRGVERVVEPRSFAGKAPRGPDELRSAMLAGQNAARADAGVAPITWDAELAREADAYAHELAATGRFEHSEMADRPTRSGENLWTGTRGAYLYSEMVGHWVAEKRYFVNKPVPDSSTTGTFGDVAHYTQIIWPASTRMGCALESNARDDFLVCRYTPAGNVFGERVFNR</sequence>
<dbReference type="InterPro" id="IPR001283">
    <property type="entry name" value="CRISP-related"/>
</dbReference>
<proteinExistence type="predicted"/>
<comment type="caution">
    <text evidence="2">The sequence shown here is derived from an EMBL/GenBank/DDBJ whole genome shotgun (WGS) entry which is preliminary data.</text>
</comment>
<evidence type="ECO:0000313" key="2">
    <source>
        <dbReference type="EMBL" id="MBW4331708.1"/>
    </source>
</evidence>
<keyword evidence="2" id="KW-0378">Hydrolase</keyword>
<accession>A0ABS6XPJ4</accession>
<name>A0ABS6XPJ4_9SPHN</name>
<keyword evidence="3" id="KW-1185">Reference proteome</keyword>
<evidence type="ECO:0000259" key="1">
    <source>
        <dbReference type="SMART" id="SM00198"/>
    </source>
</evidence>
<dbReference type="Pfam" id="PF00188">
    <property type="entry name" value="CAP"/>
    <property type="match status" value="1"/>
</dbReference>
<organism evidence="2 3">
    <name type="scientific">Stakelama flava</name>
    <dbReference type="NCBI Taxonomy" id="2860338"/>
    <lineage>
        <taxon>Bacteria</taxon>
        <taxon>Pseudomonadati</taxon>
        <taxon>Pseudomonadota</taxon>
        <taxon>Alphaproteobacteria</taxon>
        <taxon>Sphingomonadales</taxon>
        <taxon>Sphingomonadaceae</taxon>
        <taxon>Stakelama</taxon>
    </lineage>
</organism>
<reference evidence="2 3" key="1">
    <citation type="submission" date="2021-07" db="EMBL/GenBank/DDBJ databases">
        <title>Stakelama flava sp. nov., a novel endophytic bacterium isolated from branch of Kandelia candel.</title>
        <authorList>
            <person name="Tuo L."/>
        </authorList>
    </citation>
    <scope>NUCLEOTIDE SEQUENCE [LARGE SCALE GENOMIC DNA]</scope>
    <source>
        <strain evidence="2 3">CBK3Z-3</strain>
    </source>
</reference>
<keyword evidence="2" id="KW-0645">Protease</keyword>